<feature type="transmembrane region" description="Helical" evidence="9">
    <location>
        <begin position="63"/>
        <end position="79"/>
    </location>
</feature>
<feature type="transmembrane region" description="Helical" evidence="9">
    <location>
        <begin position="126"/>
        <end position="152"/>
    </location>
</feature>
<evidence type="ECO:0000313" key="11">
    <source>
        <dbReference type="EMBL" id="MEX5729846.1"/>
    </source>
</evidence>
<feature type="transmembrane region" description="Helical" evidence="9">
    <location>
        <begin position="172"/>
        <end position="190"/>
    </location>
</feature>
<comment type="subcellular location">
    <subcellularLocation>
        <location evidence="1 9">Cell membrane</location>
        <topology evidence="1 9">Multi-pass membrane protein</topology>
    </subcellularLocation>
</comment>
<evidence type="ECO:0000256" key="9">
    <source>
        <dbReference type="HAMAP-Rule" id="MF_01148"/>
    </source>
</evidence>
<sequence length="504" mass="52875">MAARTALTAVTRPRRLWAAFGLGAAAALGHAPLGLWPVALLGLAGIVALVAGADTAGRAARRAWIAGGGYFAASLNWIVEPFLVDIARHGWMAPFALVLMAFGLALFWAAAGWLSARLVAGRAARGLLFAIVLVLAEALRGYVFTGFPWALIGHVWIGTPVMQLAALGGPHLLSLIAVLAATLPVALAAGQARAAGLALSVLLVAGTWGAGALRLAAPVPGRPDAPLIRVIQPNAAQHLKWRRDMIPLFWERQLALTAYPQGPRPDLVIWPETSVPFMLERAGGALDEIAAAARGAPAIVGVQRREGRRTFNSLAVVGPDGALGQVYDKHHLVPFGEYVPFAGVLGRLGIKGLAANDVYGYAAGPGAALIDLGRLGQALPLICYEAIFPRDVRAAPGRADWLLQITNDAWFGRWTGPYQHLAQARLRAVEQGLPMVRAANTGVSAMIDARGRFVDRLALNSAGQFTAPLPPALPATPYARTGDAPALLVLVLAGAGLVAARRRK</sequence>
<comment type="similarity">
    <text evidence="2 9">Belongs to the CN hydrolase family. Apolipoprotein N-acyltransferase subfamily.</text>
</comment>
<keyword evidence="8 9" id="KW-0012">Acyltransferase</keyword>
<keyword evidence="3 9" id="KW-1003">Cell membrane</keyword>
<dbReference type="InterPro" id="IPR003010">
    <property type="entry name" value="C-N_Hydrolase"/>
</dbReference>
<evidence type="ECO:0000256" key="5">
    <source>
        <dbReference type="ARBA" id="ARBA00022692"/>
    </source>
</evidence>
<keyword evidence="6 9" id="KW-1133">Transmembrane helix</keyword>
<comment type="caution">
    <text evidence="11">The sequence shown here is derived from an EMBL/GenBank/DDBJ whole genome shotgun (WGS) entry which is preliminary data.</text>
</comment>
<dbReference type="Proteomes" id="UP001560019">
    <property type="component" value="Unassembled WGS sequence"/>
</dbReference>
<dbReference type="EMBL" id="JBEHHI010000003">
    <property type="protein sequence ID" value="MEX5729846.1"/>
    <property type="molecule type" value="Genomic_DNA"/>
</dbReference>
<dbReference type="InterPro" id="IPR036526">
    <property type="entry name" value="C-N_Hydrolase_sf"/>
</dbReference>
<dbReference type="Gene3D" id="3.60.110.10">
    <property type="entry name" value="Carbon-nitrogen hydrolase"/>
    <property type="match status" value="1"/>
</dbReference>
<evidence type="ECO:0000256" key="8">
    <source>
        <dbReference type="ARBA" id="ARBA00023315"/>
    </source>
</evidence>
<dbReference type="EC" id="2.3.1.269" evidence="9"/>
<name>A0ABV3XWU9_9RHOB</name>
<feature type="transmembrane region" description="Helical" evidence="9">
    <location>
        <begin position="197"/>
        <end position="217"/>
    </location>
</feature>
<keyword evidence="4 9" id="KW-0808">Transferase</keyword>
<dbReference type="PANTHER" id="PTHR38686">
    <property type="entry name" value="APOLIPOPROTEIN N-ACYLTRANSFERASE"/>
    <property type="match status" value="1"/>
</dbReference>
<dbReference type="CDD" id="cd07571">
    <property type="entry name" value="ALP_N-acyl_transferase"/>
    <property type="match status" value="1"/>
</dbReference>
<comment type="pathway">
    <text evidence="9">Protein modification; lipoprotein biosynthesis (N-acyl transfer).</text>
</comment>
<protein>
    <recommendedName>
        <fullName evidence="9">Apolipoprotein N-acyltransferase</fullName>
        <shortName evidence="9">ALP N-acyltransferase</shortName>
        <ecNumber evidence="9">2.3.1.269</ecNumber>
    </recommendedName>
</protein>
<dbReference type="Pfam" id="PF20154">
    <property type="entry name" value="LNT_N"/>
    <property type="match status" value="1"/>
</dbReference>
<keyword evidence="12" id="KW-1185">Reference proteome</keyword>
<keyword evidence="5 9" id="KW-0812">Transmembrane</keyword>
<dbReference type="PROSITE" id="PS50263">
    <property type="entry name" value="CN_HYDROLASE"/>
    <property type="match status" value="1"/>
</dbReference>
<evidence type="ECO:0000256" key="6">
    <source>
        <dbReference type="ARBA" id="ARBA00022989"/>
    </source>
</evidence>
<keyword evidence="7 9" id="KW-0472">Membrane</keyword>
<organism evidence="11 12">
    <name type="scientific">Rhodovulum iodosum</name>
    <dbReference type="NCBI Taxonomy" id="68291"/>
    <lineage>
        <taxon>Bacteria</taxon>
        <taxon>Pseudomonadati</taxon>
        <taxon>Pseudomonadota</taxon>
        <taxon>Alphaproteobacteria</taxon>
        <taxon>Rhodobacterales</taxon>
        <taxon>Paracoccaceae</taxon>
        <taxon>Rhodovulum</taxon>
    </lineage>
</organism>
<dbReference type="SUPFAM" id="SSF56317">
    <property type="entry name" value="Carbon-nitrogen hydrolase"/>
    <property type="match status" value="1"/>
</dbReference>
<evidence type="ECO:0000256" key="4">
    <source>
        <dbReference type="ARBA" id="ARBA00022679"/>
    </source>
</evidence>
<dbReference type="InterPro" id="IPR004563">
    <property type="entry name" value="Apolipo_AcylTrfase"/>
</dbReference>
<evidence type="ECO:0000259" key="10">
    <source>
        <dbReference type="PROSITE" id="PS50263"/>
    </source>
</evidence>
<evidence type="ECO:0000256" key="1">
    <source>
        <dbReference type="ARBA" id="ARBA00004651"/>
    </source>
</evidence>
<feature type="transmembrane region" description="Helical" evidence="9">
    <location>
        <begin position="91"/>
        <end position="114"/>
    </location>
</feature>
<proteinExistence type="inferred from homology"/>
<evidence type="ECO:0000256" key="3">
    <source>
        <dbReference type="ARBA" id="ARBA00022475"/>
    </source>
</evidence>
<feature type="domain" description="CN hydrolase" evidence="10">
    <location>
        <begin position="231"/>
        <end position="471"/>
    </location>
</feature>
<comment type="function">
    <text evidence="9">Catalyzes the phospholipid dependent N-acylation of the N-terminal cysteine of apolipoprotein, the last step in lipoprotein maturation.</text>
</comment>
<dbReference type="InterPro" id="IPR045378">
    <property type="entry name" value="LNT_N"/>
</dbReference>
<evidence type="ECO:0000256" key="7">
    <source>
        <dbReference type="ARBA" id="ARBA00023136"/>
    </source>
</evidence>
<reference evidence="11 12" key="1">
    <citation type="submission" date="2024-06" db="EMBL/GenBank/DDBJ databases">
        <title>Genome of Rhodovulum iodosum, a marine photoferrotroph.</title>
        <authorList>
            <person name="Bianchini G."/>
            <person name="Nikeleit V."/>
            <person name="Kappler A."/>
            <person name="Bryce C."/>
            <person name="Sanchez-Baracaldo P."/>
        </authorList>
    </citation>
    <scope>NUCLEOTIDE SEQUENCE [LARGE SCALE GENOMIC DNA]</scope>
    <source>
        <strain evidence="11 12">UT/N1</strain>
    </source>
</reference>
<comment type="catalytic activity">
    <reaction evidence="9">
        <text>N-terminal S-1,2-diacyl-sn-glyceryl-L-cysteinyl-[lipoprotein] + a glycerophospholipid = N-acyl-S-1,2-diacyl-sn-glyceryl-L-cysteinyl-[lipoprotein] + a 2-acyl-sn-glycero-3-phospholipid + H(+)</text>
        <dbReference type="Rhea" id="RHEA:48228"/>
        <dbReference type="Rhea" id="RHEA-COMP:14681"/>
        <dbReference type="Rhea" id="RHEA-COMP:14684"/>
        <dbReference type="ChEBI" id="CHEBI:15378"/>
        <dbReference type="ChEBI" id="CHEBI:136912"/>
        <dbReference type="ChEBI" id="CHEBI:140656"/>
        <dbReference type="ChEBI" id="CHEBI:140657"/>
        <dbReference type="ChEBI" id="CHEBI:140660"/>
        <dbReference type="EC" id="2.3.1.269"/>
    </reaction>
</comment>
<evidence type="ECO:0000256" key="2">
    <source>
        <dbReference type="ARBA" id="ARBA00010065"/>
    </source>
</evidence>
<feature type="transmembrane region" description="Helical" evidence="9">
    <location>
        <begin position="39"/>
        <end position="56"/>
    </location>
</feature>
<accession>A0ABV3XWU9</accession>
<dbReference type="HAMAP" id="MF_01148">
    <property type="entry name" value="Lnt"/>
    <property type="match status" value="1"/>
</dbReference>
<dbReference type="NCBIfam" id="TIGR00546">
    <property type="entry name" value="lnt"/>
    <property type="match status" value="1"/>
</dbReference>
<dbReference type="PANTHER" id="PTHR38686:SF1">
    <property type="entry name" value="APOLIPOPROTEIN N-ACYLTRANSFERASE"/>
    <property type="match status" value="1"/>
</dbReference>
<gene>
    <name evidence="9" type="primary">lnt</name>
    <name evidence="11" type="ORF">Ga0609869_003199</name>
</gene>
<dbReference type="Pfam" id="PF00795">
    <property type="entry name" value="CN_hydrolase"/>
    <property type="match status" value="1"/>
</dbReference>
<evidence type="ECO:0000313" key="12">
    <source>
        <dbReference type="Proteomes" id="UP001560019"/>
    </source>
</evidence>